<dbReference type="STRING" id="553469.SAMN04487947_3275"/>
<keyword evidence="2" id="KW-0479">Metal-binding</keyword>
<dbReference type="SUPFAM" id="SSF49503">
    <property type="entry name" value="Cupredoxins"/>
    <property type="match status" value="1"/>
</dbReference>
<dbReference type="PROSITE" id="PS50857">
    <property type="entry name" value="COX2_CUA"/>
    <property type="match status" value="1"/>
</dbReference>
<keyword evidence="6" id="KW-1185">Reference proteome</keyword>
<dbReference type="Pfam" id="PF00116">
    <property type="entry name" value="COX2"/>
    <property type="match status" value="1"/>
</dbReference>
<gene>
    <name evidence="5" type="ORF">SAMN04487947_3275</name>
</gene>
<dbReference type="CDD" id="cd13913">
    <property type="entry name" value="ba3_CcO_II_C"/>
    <property type="match status" value="1"/>
</dbReference>
<organism evidence="5 6">
    <name type="scientific">Halogeometricum rufum</name>
    <dbReference type="NCBI Taxonomy" id="553469"/>
    <lineage>
        <taxon>Archaea</taxon>
        <taxon>Methanobacteriati</taxon>
        <taxon>Methanobacteriota</taxon>
        <taxon>Stenosarchaea group</taxon>
        <taxon>Halobacteria</taxon>
        <taxon>Halobacteriales</taxon>
        <taxon>Haloferacaceae</taxon>
        <taxon>Halogeometricum</taxon>
    </lineage>
</organism>
<dbReference type="InterPro" id="IPR002429">
    <property type="entry name" value="CcO_II-like_C"/>
</dbReference>
<dbReference type="AlphaFoldDB" id="A0A1I6IHI1"/>
<dbReference type="OrthoDB" id="27522at2157"/>
<reference evidence="6" key="1">
    <citation type="submission" date="2016-10" db="EMBL/GenBank/DDBJ databases">
        <authorList>
            <person name="Varghese N."/>
            <person name="Submissions S."/>
        </authorList>
    </citation>
    <scope>NUCLEOTIDE SEQUENCE [LARGE SCALE GENOMIC DNA]</scope>
    <source>
        <strain evidence="6">CGMCC 1.7736</strain>
    </source>
</reference>
<dbReference type="InterPro" id="IPR051403">
    <property type="entry name" value="NosZ/Cyto_c_oxidase_sub2"/>
</dbReference>
<evidence type="ECO:0000256" key="2">
    <source>
        <dbReference type="ARBA" id="ARBA00022723"/>
    </source>
</evidence>
<dbReference type="PROSITE" id="PS00078">
    <property type="entry name" value="COX2"/>
    <property type="match status" value="1"/>
</dbReference>
<keyword evidence="3" id="KW-0186">Copper</keyword>
<evidence type="ECO:0000313" key="6">
    <source>
        <dbReference type="Proteomes" id="UP000198531"/>
    </source>
</evidence>
<dbReference type="InterPro" id="IPR001505">
    <property type="entry name" value="Copper_CuA"/>
</dbReference>
<dbReference type="Gene3D" id="2.60.40.420">
    <property type="entry name" value="Cupredoxins - blue copper proteins"/>
    <property type="match status" value="1"/>
</dbReference>
<comment type="subcellular location">
    <subcellularLocation>
        <location evidence="1">Cell envelope</location>
    </subcellularLocation>
</comment>
<evidence type="ECO:0000259" key="4">
    <source>
        <dbReference type="PROSITE" id="PS50857"/>
    </source>
</evidence>
<dbReference type="GO" id="GO:0016020">
    <property type="term" value="C:membrane"/>
    <property type="evidence" value="ECO:0007669"/>
    <property type="project" value="InterPro"/>
</dbReference>
<dbReference type="RefSeq" id="WP_089809575.1">
    <property type="nucleotide sequence ID" value="NZ_FOYT01000003.1"/>
</dbReference>
<evidence type="ECO:0000313" key="5">
    <source>
        <dbReference type="EMBL" id="SFR66166.1"/>
    </source>
</evidence>
<dbReference type="InterPro" id="IPR034214">
    <property type="entry name" value="Ba3_CcO_II_C"/>
</dbReference>
<name>A0A1I6IHI1_9EURY</name>
<dbReference type="GO" id="GO:0005507">
    <property type="term" value="F:copper ion binding"/>
    <property type="evidence" value="ECO:0007669"/>
    <property type="project" value="InterPro"/>
</dbReference>
<dbReference type="GO" id="GO:0004129">
    <property type="term" value="F:cytochrome-c oxidase activity"/>
    <property type="evidence" value="ECO:0007669"/>
    <property type="project" value="InterPro"/>
</dbReference>
<evidence type="ECO:0000256" key="1">
    <source>
        <dbReference type="ARBA" id="ARBA00004196"/>
    </source>
</evidence>
<protein>
    <submittedName>
        <fullName evidence="5">Cytochrome c oxidase subunit 2</fullName>
    </submittedName>
</protein>
<feature type="domain" description="Cytochrome oxidase subunit II copper A binding" evidence="4">
    <location>
        <begin position="65"/>
        <end position="170"/>
    </location>
</feature>
<dbReference type="InterPro" id="IPR008972">
    <property type="entry name" value="Cupredoxin"/>
</dbReference>
<accession>A0A1I6IHI1</accession>
<sequence length="171" mass="18530">MEIHKYEKLWLAGALLLIVGFIATVSYGAVGAGVEMIDNDGGQVDPDSLDQHPKFGEPGTYASEDGDYDVYVVAQQFAFVPGTEEPVRVPANSEVTFHVTSRDVIHGYEIVGTNANTMAIPGQVATMTVEFNEAGEYGLLCNEYCGSAHHAMEGKIVVVPQDEWNESMEVN</sequence>
<dbReference type="PANTHER" id="PTHR42838">
    <property type="entry name" value="CYTOCHROME C OXIDASE SUBUNIT II"/>
    <property type="match status" value="1"/>
</dbReference>
<dbReference type="Proteomes" id="UP000198531">
    <property type="component" value="Unassembled WGS sequence"/>
</dbReference>
<dbReference type="PANTHER" id="PTHR42838:SF2">
    <property type="entry name" value="NITROUS-OXIDE REDUCTASE"/>
    <property type="match status" value="1"/>
</dbReference>
<proteinExistence type="predicted"/>
<evidence type="ECO:0000256" key="3">
    <source>
        <dbReference type="ARBA" id="ARBA00023008"/>
    </source>
</evidence>
<dbReference type="EMBL" id="FOYT01000003">
    <property type="protein sequence ID" value="SFR66166.1"/>
    <property type="molecule type" value="Genomic_DNA"/>
</dbReference>